<keyword evidence="6" id="KW-1185">Reference proteome</keyword>
<dbReference type="SUPFAM" id="SSF51735">
    <property type="entry name" value="NAD(P)-binding Rossmann-fold domains"/>
    <property type="match status" value="1"/>
</dbReference>
<dbReference type="Gene3D" id="3.40.50.720">
    <property type="entry name" value="NAD(P)-binding Rossmann-like Domain"/>
    <property type="match status" value="1"/>
</dbReference>
<comment type="similarity">
    <text evidence="1">Belongs to the Gfo/Idh/MocA family.</text>
</comment>
<dbReference type="Pfam" id="PF02894">
    <property type="entry name" value="GFO_IDH_MocA_C"/>
    <property type="match status" value="1"/>
</dbReference>
<dbReference type="OMA" id="RFERWRP"/>
<keyword evidence="2" id="KW-0560">Oxidoreductase</keyword>
<evidence type="ECO:0000256" key="2">
    <source>
        <dbReference type="ARBA" id="ARBA00023002"/>
    </source>
</evidence>
<dbReference type="GO" id="GO:0000166">
    <property type="term" value="F:nucleotide binding"/>
    <property type="evidence" value="ECO:0007669"/>
    <property type="project" value="InterPro"/>
</dbReference>
<evidence type="ECO:0000313" key="6">
    <source>
        <dbReference type="Proteomes" id="UP000054771"/>
    </source>
</evidence>
<gene>
    <name evidence="5" type="ORF">ASPCAL14742</name>
</gene>
<dbReference type="Proteomes" id="UP000054771">
    <property type="component" value="Unassembled WGS sequence"/>
</dbReference>
<dbReference type="Gene3D" id="3.30.360.10">
    <property type="entry name" value="Dihydrodipicolinate Reductase, domain 2"/>
    <property type="match status" value="1"/>
</dbReference>
<dbReference type="InterPro" id="IPR051317">
    <property type="entry name" value="Gfo/Idh/MocA_oxidoreduct"/>
</dbReference>
<dbReference type="PANTHER" id="PTHR43708:SF5">
    <property type="entry name" value="CONSERVED EXPRESSED OXIDOREDUCTASE (EUROFUNG)-RELATED"/>
    <property type="match status" value="1"/>
</dbReference>
<accession>A0A0U5CKE0</accession>
<evidence type="ECO:0000259" key="4">
    <source>
        <dbReference type="Pfam" id="PF02894"/>
    </source>
</evidence>
<proteinExistence type="inferred from homology"/>
<dbReference type="EMBL" id="CDMC01000029">
    <property type="protein sequence ID" value="CEL11642.1"/>
    <property type="molecule type" value="Genomic_DNA"/>
</dbReference>
<dbReference type="GO" id="GO:0016491">
    <property type="term" value="F:oxidoreductase activity"/>
    <property type="evidence" value="ECO:0007669"/>
    <property type="project" value="UniProtKB-KW"/>
</dbReference>
<dbReference type="PANTHER" id="PTHR43708">
    <property type="entry name" value="CONSERVED EXPRESSED OXIDOREDUCTASE (EUROFUNG)"/>
    <property type="match status" value="1"/>
</dbReference>
<reference evidence="6" key="1">
    <citation type="journal article" date="2016" name="Genome Announc.">
        <title>Draft genome sequences of fungus Aspergillus calidoustus.</title>
        <authorList>
            <person name="Horn F."/>
            <person name="Linde J."/>
            <person name="Mattern D.J."/>
            <person name="Walther G."/>
            <person name="Guthke R."/>
            <person name="Scherlach K."/>
            <person name="Martin K."/>
            <person name="Brakhage A.A."/>
            <person name="Petzke L."/>
            <person name="Valiante V."/>
        </authorList>
    </citation>
    <scope>NUCLEOTIDE SEQUENCE [LARGE SCALE GENOMIC DNA]</scope>
    <source>
        <strain evidence="6">SF006504</strain>
    </source>
</reference>
<organism evidence="5 6">
    <name type="scientific">Aspergillus calidoustus</name>
    <dbReference type="NCBI Taxonomy" id="454130"/>
    <lineage>
        <taxon>Eukaryota</taxon>
        <taxon>Fungi</taxon>
        <taxon>Dikarya</taxon>
        <taxon>Ascomycota</taxon>
        <taxon>Pezizomycotina</taxon>
        <taxon>Eurotiomycetes</taxon>
        <taxon>Eurotiomycetidae</taxon>
        <taxon>Eurotiales</taxon>
        <taxon>Aspergillaceae</taxon>
        <taxon>Aspergillus</taxon>
        <taxon>Aspergillus subgen. Nidulantes</taxon>
    </lineage>
</organism>
<evidence type="ECO:0000313" key="5">
    <source>
        <dbReference type="EMBL" id="CEL11642.1"/>
    </source>
</evidence>
<dbReference type="AlphaFoldDB" id="A0A0U5CKE0"/>
<dbReference type="STRING" id="454130.A0A0U5CKE0"/>
<protein>
    <submittedName>
        <fullName evidence="5">Putative NAD binding Rossmann fold oxidoreductase</fullName>
    </submittedName>
</protein>
<feature type="domain" description="Gfo/Idh/MocA-like oxidoreductase C-terminal" evidence="4">
    <location>
        <begin position="139"/>
        <end position="358"/>
    </location>
</feature>
<dbReference type="InterPro" id="IPR004104">
    <property type="entry name" value="Gfo/Idh/MocA-like_OxRdtase_C"/>
</dbReference>
<dbReference type="OrthoDB" id="2129491at2759"/>
<dbReference type="InterPro" id="IPR000683">
    <property type="entry name" value="Gfo/Idh/MocA-like_OxRdtase_N"/>
</dbReference>
<name>A0A0U5CKE0_ASPCI</name>
<dbReference type="InterPro" id="IPR036291">
    <property type="entry name" value="NAD(P)-bd_dom_sf"/>
</dbReference>
<evidence type="ECO:0000256" key="1">
    <source>
        <dbReference type="ARBA" id="ARBA00010928"/>
    </source>
</evidence>
<dbReference type="Pfam" id="PF01408">
    <property type="entry name" value="GFO_IDH_MocA"/>
    <property type="match status" value="1"/>
</dbReference>
<sequence>MSSKTFNVGVVGYGFSAKTFHIPFIQDVAQFKLYAVVQRTPKPDDDAEKDHPGIKSYRSAEELVQDAGVDVVIITTAPDSHFYLAKLALEAGKHVVCEKPFTPTYKEAEELVAIAKKANKDLAVYQNRRWDADFVTLSKLVKTGALGRVVEFETHFDRHRPQEPAPSVSKWKNKVVPGGSAIHDLGSHLLDQAVYLLGKPDRVTGFVGSQREVNTSGYEDSFTVLLHYKNGPLVTAKAGVVSVEEEQLRFWVRGEKGTFKKFHLDCQEDQLKAGVRPSDSGYGREPQERYGTLTTIKDGKPVREVTPTVEPPTWSEYYRKMARALSGEGELPASGAEAAEVIRLIELAQESSKQGKTLDF</sequence>
<feature type="domain" description="Gfo/Idh/MocA-like oxidoreductase N-terminal" evidence="3">
    <location>
        <begin position="6"/>
        <end position="125"/>
    </location>
</feature>
<evidence type="ECO:0000259" key="3">
    <source>
        <dbReference type="Pfam" id="PF01408"/>
    </source>
</evidence>